<keyword evidence="3" id="KW-1185">Reference proteome</keyword>
<reference evidence="2 3" key="1">
    <citation type="journal article" date="2021" name="Nat. Commun.">
        <title>Incipient diploidization of the medicinal plant Perilla within 10,000 years.</title>
        <authorList>
            <person name="Zhang Y."/>
            <person name="Shen Q."/>
            <person name="Leng L."/>
            <person name="Zhang D."/>
            <person name="Chen S."/>
            <person name="Shi Y."/>
            <person name="Ning Z."/>
            <person name="Chen S."/>
        </authorList>
    </citation>
    <scope>NUCLEOTIDE SEQUENCE [LARGE SCALE GENOMIC DNA]</scope>
    <source>
        <strain evidence="3">cv. PC099</strain>
    </source>
</reference>
<accession>A0AAD4P6X6</accession>
<protein>
    <recommendedName>
        <fullName evidence="4">SWIM-type domain-containing protein</fullName>
    </recommendedName>
</protein>
<dbReference type="EMBL" id="SDAM02000131">
    <property type="protein sequence ID" value="KAH6828160.1"/>
    <property type="molecule type" value="Genomic_DNA"/>
</dbReference>
<proteinExistence type="predicted"/>
<gene>
    <name evidence="2" type="ORF">C2S53_015110</name>
</gene>
<feature type="region of interest" description="Disordered" evidence="1">
    <location>
        <begin position="795"/>
        <end position="814"/>
    </location>
</feature>
<evidence type="ECO:0008006" key="4">
    <source>
        <dbReference type="Google" id="ProtNLM"/>
    </source>
</evidence>
<evidence type="ECO:0000313" key="3">
    <source>
        <dbReference type="Proteomes" id="UP001190926"/>
    </source>
</evidence>
<dbReference type="PANTHER" id="PTHR31973">
    <property type="entry name" value="POLYPROTEIN, PUTATIVE-RELATED"/>
    <property type="match status" value="1"/>
</dbReference>
<dbReference type="AlphaFoldDB" id="A0AAD4P6X6"/>
<comment type="caution">
    <text evidence="2">The sequence shown here is derived from an EMBL/GenBank/DDBJ whole genome shotgun (WGS) entry which is preliminary data.</text>
</comment>
<organism evidence="2 3">
    <name type="scientific">Perilla frutescens var. hirtella</name>
    <name type="common">Perilla citriodora</name>
    <name type="synonym">Perilla setoyensis</name>
    <dbReference type="NCBI Taxonomy" id="608512"/>
    <lineage>
        <taxon>Eukaryota</taxon>
        <taxon>Viridiplantae</taxon>
        <taxon>Streptophyta</taxon>
        <taxon>Embryophyta</taxon>
        <taxon>Tracheophyta</taxon>
        <taxon>Spermatophyta</taxon>
        <taxon>Magnoliopsida</taxon>
        <taxon>eudicotyledons</taxon>
        <taxon>Gunneridae</taxon>
        <taxon>Pentapetalae</taxon>
        <taxon>asterids</taxon>
        <taxon>lamiids</taxon>
        <taxon>Lamiales</taxon>
        <taxon>Lamiaceae</taxon>
        <taxon>Nepetoideae</taxon>
        <taxon>Elsholtzieae</taxon>
        <taxon>Perilla</taxon>
    </lineage>
</organism>
<dbReference type="PANTHER" id="PTHR31973:SF187">
    <property type="entry name" value="MUTATOR TRANSPOSASE MUDRA PROTEIN"/>
    <property type="match status" value="1"/>
</dbReference>
<dbReference type="Proteomes" id="UP001190926">
    <property type="component" value="Unassembled WGS sequence"/>
</dbReference>
<sequence>MACQRIIVRHSGRWERSEYVDGEDQLVHLPFDNLSRDKLVEEIHDFMETSPTSVSYTLSYLTRSLTGRTLKGLLKTDVDLAPLVQEQDEPVVYVTEKSILQTPSGSEVRRKQITEFCEWIREPERLDEFVNILQHGGPHNFSSEDVAPDVEAPNVEFPPLGHWSILVAHVDDALAVVHDDPSPTDIDVIAMGKTFLEKKDLPKAPNFPCRRRDSRECSRQLIDLFSNVTETCDNEDFSLAEKSLHISRIKNFGWYSSGITSYCRYTGSIGDTDRYTSGILDTDRYASGILDTAGLQDQYRPVFQRYYIIPTGIAQISDLIPAGIPAPQYANTTSYHETVGSHEYAGDFGGNGEEDDAGGNPSQKGEGDKRDNEFAAWIRREGSINKMLSILGISNPSPIPEESNPTEELNENWLIPMIPIDVSDSLVISDLEGVPDDQLCKGFTFWTKAALSITVGLWNIHHRAEYKVARSDSKRLIIVCKHEDHCPFEVRATWRKTFWIVYKFTEEHTCMNNLSRVAPRQVHAKVIAAYFAKKMRGEGQIMKPKDIRMKMLEEFGIRTSYSVALHARNATIEMIYGTPHGLCYYHLLNKFTRYGKCVTSMFYKAVYSYHRTAYDKAMAAIHALSPNGAYTKLMDIGPERWARSKCPVRRYGFLTSNAAEVLNAPRANARDNALTEEALKKLREEVEKSRVYNVVPTSNSTFKVHDDRQTFIVDLHQKSCKCREFQLDLMPCSYAVAAIMKNGESILDYISSYYTTDNWRETYEGSVRSLPHRDDWVVPAHIAQQKVTPLIVTRQAGQPSGRRHPSGVEADNRRCRGPRKCSICRNPNHTRNNCPNRDR</sequence>
<name>A0AAD4P6X6_PERFH</name>
<feature type="region of interest" description="Disordered" evidence="1">
    <location>
        <begin position="341"/>
        <end position="371"/>
    </location>
</feature>
<evidence type="ECO:0000313" key="2">
    <source>
        <dbReference type="EMBL" id="KAH6828160.1"/>
    </source>
</evidence>
<evidence type="ECO:0000256" key="1">
    <source>
        <dbReference type="SAM" id="MobiDB-lite"/>
    </source>
</evidence>